<evidence type="ECO:0000313" key="2">
    <source>
        <dbReference type="Proteomes" id="UP000036608"/>
    </source>
</evidence>
<dbReference type="Proteomes" id="UP000036608">
    <property type="component" value="Chromosome"/>
</dbReference>
<reference evidence="1 2" key="1">
    <citation type="journal article" date="2015" name="Genome Announc.">
        <title>Complete Genome Sequence of the Rhizobacterium Pseudomonas trivialis Strain IHBB745 with Multiple Plant Growth-Promoting Activities and Tolerance to Desiccation and Alkalinity.</title>
        <authorList>
            <person name="Gulati A."/>
            <person name="Swarnkar M.K."/>
            <person name="Vyas P."/>
            <person name="Rahi P."/>
            <person name="Thakur R."/>
            <person name="Thakur N."/>
            <person name="Singh A.K."/>
        </authorList>
    </citation>
    <scope>NUCLEOTIDE SEQUENCE [LARGE SCALE GENOMIC DNA]</scope>
    <source>
        <strain evidence="2">745</strain>
    </source>
</reference>
<dbReference type="AlphaFoldDB" id="A0A0H5AAB0"/>
<gene>
    <name evidence="1" type="ORF">AA957_12790</name>
</gene>
<dbReference type="PATRIC" id="fig|200450.3.peg.2641"/>
<evidence type="ECO:0000313" key="1">
    <source>
        <dbReference type="EMBL" id="AKS06953.1"/>
    </source>
</evidence>
<dbReference type="KEGG" id="ptv:AA957_12790"/>
<name>A0A0H5AAB0_9PSED</name>
<reference evidence="2" key="2">
    <citation type="submission" date="2015-05" db="EMBL/GenBank/DDBJ databases">
        <authorList>
            <person name="Swarnkar M.K."/>
            <person name="Vyas P."/>
            <person name="Rahi P."/>
            <person name="Thakur R."/>
            <person name="Thakur N."/>
            <person name="Singh A.K."/>
            <person name="Gulati A."/>
        </authorList>
    </citation>
    <scope>NUCLEOTIDE SEQUENCE [LARGE SCALE GENOMIC DNA]</scope>
    <source>
        <strain evidence="2">745</strain>
    </source>
</reference>
<proteinExistence type="predicted"/>
<organism evidence="1 2">
    <name type="scientific">Pseudomonas trivialis</name>
    <dbReference type="NCBI Taxonomy" id="200450"/>
    <lineage>
        <taxon>Bacteria</taxon>
        <taxon>Pseudomonadati</taxon>
        <taxon>Pseudomonadota</taxon>
        <taxon>Gammaproteobacteria</taxon>
        <taxon>Pseudomonadales</taxon>
        <taxon>Pseudomonadaceae</taxon>
        <taxon>Pseudomonas</taxon>
    </lineage>
</organism>
<sequence length="148" mass="16435">MIENSPVVASLTMEIAAIIRQHLSVPEPTAKGGDLVSLVQSYWHIHDLIDAPEDNPRTKRHPLNRVQLIDLQHVSLTIYRQIMALTGLSFYAAWQVCVAAVRIEAAGGLLDTEIGQTEITRLKAWVSARGIKEQIIAERWMVEEGATA</sequence>
<dbReference type="RefSeq" id="WP_049710528.1">
    <property type="nucleotide sequence ID" value="NZ_CP011507.1"/>
</dbReference>
<dbReference type="OrthoDB" id="6867391at2"/>
<accession>A0A0H5AAB0</accession>
<protein>
    <submittedName>
        <fullName evidence="1">Uncharacterized protein</fullName>
    </submittedName>
</protein>
<dbReference type="EMBL" id="CP011507">
    <property type="protein sequence ID" value="AKS06953.1"/>
    <property type="molecule type" value="Genomic_DNA"/>
</dbReference>